<keyword evidence="4 8" id="KW-1133">Transmembrane helix</keyword>
<keyword evidence="7 8" id="KW-0464">Manganese</keyword>
<evidence type="ECO:0000313" key="10">
    <source>
        <dbReference type="Proteomes" id="UP000682811"/>
    </source>
</evidence>
<comment type="similarity">
    <text evidence="8">Belongs to the MntP (TC 9.B.29) family.</text>
</comment>
<dbReference type="GO" id="GO:0005384">
    <property type="term" value="F:manganese ion transmembrane transporter activity"/>
    <property type="evidence" value="ECO:0007669"/>
    <property type="project" value="UniProtKB-UniRule"/>
</dbReference>
<feature type="transmembrane region" description="Helical" evidence="8">
    <location>
        <begin position="108"/>
        <end position="129"/>
    </location>
</feature>
<feature type="transmembrane region" description="Helical" evidence="8">
    <location>
        <begin position="79"/>
        <end position="102"/>
    </location>
</feature>
<organism evidence="9 10">
    <name type="scientific">Paenibacillus azoreducens</name>
    <dbReference type="NCBI Taxonomy" id="116718"/>
    <lineage>
        <taxon>Bacteria</taxon>
        <taxon>Bacillati</taxon>
        <taxon>Bacillota</taxon>
        <taxon>Bacilli</taxon>
        <taxon>Bacillales</taxon>
        <taxon>Paenibacillaceae</taxon>
        <taxon>Paenibacillus</taxon>
    </lineage>
</organism>
<dbReference type="InterPro" id="IPR003810">
    <property type="entry name" value="Mntp/YtaF"/>
</dbReference>
<reference evidence="9 10" key="1">
    <citation type="submission" date="2021-03" db="EMBL/GenBank/DDBJ databases">
        <title>Antimicrobial resistance genes in bacteria isolated from Japanese honey, and their potential for conferring macrolide and lincosamide resistance in the American foulbrood pathogen Paenibacillus larvae.</title>
        <authorList>
            <person name="Okamoto M."/>
            <person name="Kumagai M."/>
            <person name="Kanamori H."/>
            <person name="Takamatsu D."/>
        </authorList>
    </citation>
    <scope>NUCLEOTIDE SEQUENCE [LARGE SCALE GENOMIC DNA]</scope>
    <source>
        <strain evidence="9 10">J34TS1</strain>
    </source>
</reference>
<evidence type="ECO:0000256" key="4">
    <source>
        <dbReference type="ARBA" id="ARBA00022989"/>
    </source>
</evidence>
<dbReference type="HAMAP" id="MF_01521">
    <property type="entry name" value="MntP_pump"/>
    <property type="match status" value="1"/>
</dbReference>
<gene>
    <name evidence="8" type="primary">mntP</name>
    <name evidence="9" type="ORF">J34TS1_50190</name>
</gene>
<dbReference type="Pfam" id="PF02659">
    <property type="entry name" value="Mntp"/>
    <property type="match status" value="1"/>
</dbReference>
<evidence type="ECO:0000313" key="9">
    <source>
        <dbReference type="EMBL" id="GIO50254.1"/>
    </source>
</evidence>
<keyword evidence="5 8" id="KW-0406">Ion transport</keyword>
<dbReference type="AlphaFoldDB" id="A0A919YGD6"/>
<dbReference type="PANTHER" id="PTHR35529">
    <property type="entry name" value="MANGANESE EFFLUX PUMP MNTP-RELATED"/>
    <property type="match status" value="1"/>
</dbReference>
<evidence type="ECO:0000256" key="6">
    <source>
        <dbReference type="ARBA" id="ARBA00023136"/>
    </source>
</evidence>
<evidence type="ECO:0000256" key="1">
    <source>
        <dbReference type="ARBA" id="ARBA00022448"/>
    </source>
</evidence>
<keyword evidence="3 8" id="KW-0812">Transmembrane</keyword>
<evidence type="ECO:0000256" key="2">
    <source>
        <dbReference type="ARBA" id="ARBA00022475"/>
    </source>
</evidence>
<accession>A0A919YGD6</accession>
<feature type="transmembrane region" description="Helical" evidence="8">
    <location>
        <begin position="141"/>
        <end position="164"/>
    </location>
</feature>
<dbReference type="InterPro" id="IPR022929">
    <property type="entry name" value="Put_MntP"/>
</dbReference>
<feature type="transmembrane region" description="Helical" evidence="8">
    <location>
        <begin position="170"/>
        <end position="190"/>
    </location>
</feature>
<keyword evidence="1 8" id="KW-0813">Transport</keyword>
<evidence type="ECO:0000256" key="8">
    <source>
        <dbReference type="HAMAP-Rule" id="MF_01521"/>
    </source>
</evidence>
<keyword evidence="10" id="KW-1185">Reference proteome</keyword>
<sequence length="220" mass="23354">MHAAHPKLDRMYKSCLSSCPHMFVQEPNGLGGVQMLETSADLGQLIAILIMAAALGMDAFSLGIGIGMKGIRLLHVLKISLLIGIFHIVMPLLGMFTGHYVSSLLGQVTTYAAGGLLILLGIHMVWNSFKGGEIRMIDHRSLPGMILFALSVSVDSFSVGVSLGMFRSNLVLTVLAFGFFGGLMSVLGLLLGRRAGRNLGDYGEALGGAILLAFGLAFIF</sequence>
<comment type="subcellular location">
    <subcellularLocation>
        <location evidence="8">Cell membrane</location>
        <topology evidence="8">Multi-pass membrane protein</topology>
    </subcellularLocation>
</comment>
<evidence type="ECO:0000256" key="7">
    <source>
        <dbReference type="ARBA" id="ARBA00023211"/>
    </source>
</evidence>
<keyword evidence="2 8" id="KW-1003">Cell membrane</keyword>
<dbReference type="GO" id="GO:0005886">
    <property type="term" value="C:plasma membrane"/>
    <property type="evidence" value="ECO:0007669"/>
    <property type="project" value="UniProtKB-SubCell"/>
</dbReference>
<evidence type="ECO:0000256" key="5">
    <source>
        <dbReference type="ARBA" id="ARBA00023065"/>
    </source>
</evidence>
<protein>
    <recommendedName>
        <fullName evidence="8">Putative manganese efflux pump MntP</fullName>
    </recommendedName>
</protein>
<dbReference type="Proteomes" id="UP000682811">
    <property type="component" value="Unassembled WGS sequence"/>
</dbReference>
<dbReference type="EMBL" id="BORT01000030">
    <property type="protein sequence ID" value="GIO50254.1"/>
    <property type="molecule type" value="Genomic_DNA"/>
</dbReference>
<comment type="caution">
    <text evidence="9">The sequence shown here is derived from an EMBL/GenBank/DDBJ whole genome shotgun (WGS) entry which is preliminary data.</text>
</comment>
<feature type="transmembrane region" description="Helical" evidence="8">
    <location>
        <begin position="45"/>
        <end position="67"/>
    </location>
</feature>
<evidence type="ECO:0000256" key="3">
    <source>
        <dbReference type="ARBA" id="ARBA00022692"/>
    </source>
</evidence>
<comment type="function">
    <text evidence="8">Probably functions as a manganese efflux pump.</text>
</comment>
<name>A0A919YGD6_9BACL</name>
<dbReference type="PANTHER" id="PTHR35529:SF1">
    <property type="entry name" value="MANGANESE EFFLUX PUMP MNTP-RELATED"/>
    <property type="match status" value="1"/>
</dbReference>
<proteinExistence type="inferred from homology"/>
<feature type="transmembrane region" description="Helical" evidence="8">
    <location>
        <begin position="202"/>
        <end position="219"/>
    </location>
</feature>
<keyword evidence="6 8" id="KW-0472">Membrane</keyword>